<evidence type="ECO:0000256" key="5">
    <source>
        <dbReference type="ARBA" id="ARBA00023136"/>
    </source>
</evidence>
<gene>
    <name evidence="8" type="ORF">SASPL_103547</name>
</gene>
<proteinExistence type="inferred from homology"/>
<evidence type="ECO:0000313" key="8">
    <source>
        <dbReference type="EMBL" id="KAG6431975.1"/>
    </source>
</evidence>
<dbReference type="GO" id="GO:0022857">
    <property type="term" value="F:transmembrane transporter activity"/>
    <property type="evidence" value="ECO:0007669"/>
    <property type="project" value="InterPro"/>
</dbReference>
<dbReference type="EMBL" id="PNBA02000002">
    <property type="protein sequence ID" value="KAG6431975.1"/>
    <property type="molecule type" value="Genomic_DNA"/>
</dbReference>
<organism evidence="8">
    <name type="scientific">Salvia splendens</name>
    <name type="common">Scarlet sage</name>
    <dbReference type="NCBI Taxonomy" id="180675"/>
    <lineage>
        <taxon>Eukaryota</taxon>
        <taxon>Viridiplantae</taxon>
        <taxon>Streptophyta</taxon>
        <taxon>Embryophyta</taxon>
        <taxon>Tracheophyta</taxon>
        <taxon>Spermatophyta</taxon>
        <taxon>Magnoliopsida</taxon>
        <taxon>eudicotyledons</taxon>
        <taxon>Gunneridae</taxon>
        <taxon>Pentapetalae</taxon>
        <taxon>asterids</taxon>
        <taxon>lamiids</taxon>
        <taxon>Lamiales</taxon>
        <taxon>Lamiaceae</taxon>
        <taxon>Nepetoideae</taxon>
        <taxon>Mentheae</taxon>
        <taxon>Salviinae</taxon>
        <taxon>Salvia</taxon>
        <taxon>Salvia subgen. Calosphace</taxon>
        <taxon>core Calosphace</taxon>
    </lineage>
</organism>
<comment type="caution">
    <text evidence="8">The sequence shown here is derived from an EMBL/GenBank/DDBJ whole genome shotgun (WGS) entry which is preliminary data.</text>
</comment>
<dbReference type="GO" id="GO:0016020">
    <property type="term" value="C:membrane"/>
    <property type="evidence" value="ECO:0007669"/>
    <property type="project" value="UniProtKB-SubCell"/>
</dbReference>
<keyword evidence="9" id="KW-1185">Reference proteome</keyword>
<protein>
    <submittedName>
        <fullName evidence="8">Uncharacterized protein</fullName>
    </submittedName>
</protein>
<reference evidence="8" key="2">
    <citation type="submission" date="2020-08" db="EMBL/GenBank/DDBJ databases">
        <title>Plant Genome Project.</title>
        <authorList>
            <person name="Zhang R.-G."/>
        </authorList>
    </citation>
    <scope>NUCLEOTIDE SEQUENCE</scope>
    <source>
        <strain evidence="8">Huo1</strain>
        <tissue evidence="8">Leaf</tissue>
    </source>
</reference>
<feature type="transmembrane region" description="Helical" evidence="7">
    <location>
        <begin position="108"/>
        <end position="134"/>
    </location>
</feature>
<evidence type="ECO:0000256" key="1">
    <source>
        <dbReference type="ARBA" id="ARBA00004141"/>
    </source>
</evidence>
<reference evidence="8" key="1">
    <citation type="submission" date="2018-01" db="EMBL/GenBank/DDBJ databases">
        <authorList>
            <person name="Mao J.F."/>
        </authorList>
    </citation>
    <scope>NUCLEOTIDE SEQUENCE</scope>
    <source>
        <strain evidence="8">Huo1</strain>
        <tissue evidence="8">Leaf</tissue>
    </source>
</reference>
<dbReference type="Pfam" id="PF00854">
    <property type="entry name" value="PTR2"/>
    <property type="match status" value="1"/>
</dbReference>
<evidence type="ECO:0000256" key="3">
    <source>
        <dbReference type="ARBA" id="ARBA00022692"/>
    </source>
</evidence>
<dbReference type="Proteomes" id="UP000298416">
    <property type="component" value="Unassembled WGS sequence"/>
</dbReference>
<comment type="similarity">
    <text evidence="6">Belongs to the major facilitator superfamily. Phosphate:H(+) symporter (TC 2.A.1.9) family.</text>
</comment>
<evidence type="ECO:0000256" key="7">
    <source>
        <dbReference type="SAM" id="Phobius"/>
    </source>
</evidence>
<dbReference type="AlphaFoldDB" id="A0A8X8YL53"/>
<evidence type="ECO:0000313" key="9">
    <source>
        <dbReference type="Proteomes" id="UP000298416"/>
    </source>
</evidence>
<name>A0A8X8YL53_SALSN</name>
<dbReference type="PANTHER" id="PTHR11654">
    <property type="entry name" value="OLIGOPEPTIDE TRANSPORTER-RELATED"/>
    <property type="match status" value="1"/>
</dbReference>
<evidence type="ECO:0000256" key="4">
    <source>
        <dbReference type="ARBA" id="ARBA00022989"/>
    </source>
</evidence>
<keyword evidence="3 7" id="KW-0812">Transmembrane</keyword>
<comment type="subcellular location">
    <subcellularLocation>
        <location evidence="1">Membrane</location>
        <topology evidence="1">Multi-pass membrane protein</topology>
    </subcellularLocation>
</comment>
<dbReference type="Gene3D" id="1.20.1250.20">
    <property type="entry name" value="MFS general substrate transporter like domains"/>
    <property type="match status" value="1"/>
</dbReference>
<dbReference type="InterPro" id="IPR036259">
    <property type="entry name" value="MFS_trans_sf"/>
</dbReference>
<evidence type="ECO:0000256" key="2">
    <source>
        <dbReference type="ARBA" id="ARBA00005982"/>
    </source>
</evidence>
<feature type="transmembrane region" description="Helical" evidence="7">
    <location>
        <begin position="200"/>
        <end position="222"/>
    </location>
</feature>
<evidence type="ECO:0000256" key="6">
    <source>
        <dbReference type="ARBA" id="ARBA00044504"/>
    </source>
</evidence>
<dbReference type="InterPro" id="IPR000109">
    <property type="entry name" value="POT_fam"/>
</dbReference>
<feature type="transmembrane region" description="Helical" evidence="7">
    <location>
        <begin position="146"/>
        <end position="168"/>
    </location>
</feature>
<keyword evidence="5 7" id="KW-0472">Membrane</keyword>
<accession>A0A8X8YL53</accession>
<comment type="similarity">
    <text evidence="2">Belongs to the major facilitator superfamily. Proton-dependent oligopeptide transporter (POT/PTR) (TC 2.A.17) family.</text>
</comment>
<keyword evidence="4 7" id="KW-1133">Transmembrane helix</keyword>
<feature type="transmembrane region" description="Helical" evidence="7">
    <location>
        <begin position="59"/>
        <end position="83"/>
    </location>
</feature>
<sequence length="269" mass="29383">MVRNVGDFADSRRLCGGCVFRPVSDDFRRLFLDKALLEPDGLTAGDVEDAKSILKLAPIWCSCLGVGTGLVLSLISVVFAAAVERRRLETARDHGLVNEPGVVVPMSVWWLALQYVLSGLGDAFAMVGLQQFFYDQVPLDLRSVGLTLYISILGTQPWLSLAGFAAFVCSTGSYVYRTRAIVSPPEPARPLRVFVLSSEIVLELLSFFCACTTFDIVLIYTIELFPKSVRNSAALLVAEGRKNVFLSYGVFGGGDVCDVLAGDEEEEHR</sequence>